<dbReference type="EMBL" id="JBHFFA010000006">
    <property type="protein sequence ID" value="KAL2620236.1"/>
    <property type="molecule type" value="Genomic_DNA"/>
</dbReference>
<gene>
    <name evidence="1" type="ORF">R1flu_000441</name>
</gene>
<keyword evidence="2" id="KW-1185">Reference proteome</keyword>
<comment type="caution">
    <text evidence="1">The sequence shown here is derived from an EMBL/GenBank/DDBJ whole genome shotgun (WGS) entry which is preliminary data.</text>
</comment>
<dbReference type="AlphaFoldDB" id="A0ABD1Y0T4"/>
<sequence>MHSQGSEVQIGVLSGPVPFTIPIHLALDHIRRDAVSLTRRWQTTRGITAAAFGAIGVRGGGYLCMCYPEMGRTAVISGGIRTRSAREETRAIVLPGGSLRPRRICREQIIPSGFVM</sequence>
<evidence type="ECO:0000313" key="1">
    <source>
        <dbReference type="EMBL" id="KAL2620236.1"/>
    </source>
</evidence>
<evidence type="ECO:0000313" key="2">
    <source>
        <dbReference type="Proteomes" id="UP001605036"/>
    </source>
</evidence>
<protein>
    <submittedName>
        <fullName evidence="1">Uncharacterized protein</fullName>
    </submittedName>
</protein>
<name>A0ABD1Y0T4_9MARC</name>
<proteinExistence type="predicted"/>
<accession>A0ABD1Y0T4</accession>
<dbReference type="Proteomes" id="UP001605036">
    <property type="component" value="Unassembled WGS sequence"/>
</dbReference>
<organism evidence="1 2">
    <name type="scientific">Riccia fluitans</name>
    <dbReference type="NCBI Taxonomy" id="41844"/>
    <lineage>
        <taxon>Eukaryota</taxon>
        <taxon>Viridiplantae</taxon>
        <taxon>Streptophyta</taxon>
        <taxon>Embryophyta</taxon>
        <taxon>Marchantiophyta</taxon>
        <taxon>Marchantiopsida</taxon>
        <taxon>Marchantiidae</taxon>
        <taxon>Marchantiales</taxon>
        <taxon>Ricciaceae</taxon>
        <taxon>Riccia</taxon>
    </lineage>
</organism>
<reference evidence="1 2" key="1">
    <citation type="submission" date="2024-09" db="EMBL/GenBank/DDBJ databases">
        <title>Chromosome-scale assembly of Riccia fluitans.</title>
        <authorList>
            <person name="Paukszto L."/>
            <person name="Sawicki J."/>
            <person name="Karawczyk K."/>
            <person name="Piernik-Szablinska J."/>
            <person name="Szczecinska M."/>
            <person name="Mazdziarz M."/>
        </authorList>
    </citation>
    <scope>NUCLEOTIDE SEQUENCE [LARGE SCALE GENOMIC DNA]</scope>
    <source>
        <strain evidence="1">Rf_01</strain>
        <tissue evidence="1">Aerial parts of the thallus</tissue>
    </source>
</reference>